<dbReference type="PANTHER" id="PTHR47234:SF2">
    <property type="entry name" value="TONB-DEPENDENT RECEPTOR"/>
    <property type="match status" value="1"/>
</dbReference>
<comment type="caution">
    <text evidence="3">The sequence shown here is derived from an EMBL/GenBank/DDBJ whole genome shotgun (WGS) entry which is preliminary data.</text>
</comment>
<protein>
    <submittedName>
        <fullName evidence="3">TonB-dependent receptor plug domain-containing protein</fullName>
    </submittedName>
</protein>
<accession>A0ABT5KW91</accession>
<dbReference type="RefSeq" id="WP_273598189.1">
    <property type="nucleotide sequence ID" value="NZ_JAQQXS010000019.1"/>
</dbReference>
<evidence type="ECO:0000313" key="4">
    <source>
        <dbReference type="Proteomes" id="UP001219862"/>
    </source>
</evidence>
<keyword evidence="3" id="KW-0675">Receptor</keyword>
<feature type="domain" description="TonB-dependent receptor plug" evidence="2">
    <location>
        <begin position="53"/>
        <end position="166"/>
    </location>
</feature>
<dbReference type="Proteomes" id="UP001219862">
    <property type="component" value="Unassembled WGS sequence"/>
</dbReference>
<dbReference type="PANTHER" id="PTHR47234">
    <property type="match status" value="1"/>
</dbReference>
<dbReference type="InterPro" id="IPR012910">
    <property type="entry name" value="Plug_dom"/>
</dbReference>
<dbReference type="InterPro" id="IPR037066">
    <property type="entry name" value="Plug_dom_sf"/>
</dbReference>
<dbReference type="SUPFAM" id="SSF56935">
    <property type="entry name" value="Porins"/>
    <property type="match status" value="1"/>
</dbReference>
<keyword evidence="4" id="KW-1185">Reference proteome</keyword>
<feature type="chain" id="PRO_5046941175" evidence="1">
    <location>
        <begin position="31"/>
        <end position="433"/>
    </location>
</feature>
<name>A0ABT5KW91_9BURK</name>
<proteinExistence type="predicted"/>
<keyword evidence="1" id="KW-0732">Signal</keyword>
<organism evidence="3 4">
    <name type="scientific">Roseateles koreensis</name>
    <dbReference type="NCBI Taxonomy" id="2987526"/>
    <lineage>
        <taxon>Bacteria</taxon>
        <taxon>Pseudomonadati</taxon>
        <taxon>Pseudomonadota</taxon>
        <taxon>Betaproteobacteria</taxon>
        <taxon>Burkholderiales</taxon>
        <taxon>Sphaerotilaceae</taxon>
        <taxon>Roseateles</taxon>
    </lineage>
</organism>
<gene>
    <name evidence="3" type="ORF">PRZ01_17815</name>
</gene>
<reference evidence="3 4" key="1">
    <citation type="submission" date="2022-10" db="EMBL/GenBank/DDBJ databases">
        <title>paucibacter sp. hw8 Genome sequencing.</title>
        <authorList>
            <person name="Park S."/>
        </authorList>
    </citation>
    <scope>NUCLEOTIDE SEQUENCE [LARGE SCALE GENOMIC DNA]</scope>
    <source>
        <strain evidence="4">hw8</strain>
    </source>
</reference>
<dbReference type="Pfam" id="PF07715">
    <property type="entry name" value="Plug"/>
    <property type="match status" value="1"/>
</dbReference>
<evidence type="ECO:0000313" key="3">
    <source>
        <dbReference type="EMBL" id="MDC8787051.1"/>
    </source>
</evidence>
<dbReference type="Gene3D" id="2.170.130.10">
    <property type="entry name" value="TonB-dependent receptor, plug domain"/>
    <property type="match status" value="1"/>
</dbReference>
<sequence length="433" mass="46802">MFKKQTLAKSLQIAFSATTICCAATPYALAQSTPPQIIERIEITGSRIRQIDKETSQPIVKMTQADIQKSGLVTVGDLINSMTAAGSPDFSKGSVLTSDREQGGQYANLRNLGSERVLVLVNSRRWTQTVGGYTDMSTIPSSMVDRIEILKDGASAIYGSDAIAGVLNIILKKNMDGGFASTYIGQNQKGDNRTQDFNFSYGGGSEKASIMFAFSYNKTEPVWSKDRNITSTTFGPDHVGDGFGTGPWGRIRPVNSSGAADTKGFNYVLNHTGGAWGDGTGVDARNPANYHTYAGAAEDKFNSTSQMMFQSGTELKSIFTKGTLELTPTLHFSSTAMFADRSSARQIAGYPLNSGSQPDYKVYIDKDSYFNPYGNGVAGAGNGQDLFFYRRTIEVPRVSNNNNKTTHFDAGLEGDLSIAGKPWTWNAGLNYSV</sequence>
<evidence type="ECO:0000259" key="2">
    <source>
        <dbReference type="Pfam" id="PF07715"/>
    </source>
</evidence>
<feature type="signal peptide" evidence="1">
    <location>
        <begin position="1"/>
        <end position="30"/>
    </location>
</feature>
<evidence type="ECO:0000256" key="1">
    <source>
        <dbReference type="SAM" id="SignalP"/>
    </source>
</evidence>
<dbReference type="EMBL" id="JAQQXS010000019">
    <property type="protein sequence ID" value="MDC8787051.1"/>
    <property type="molecule type" value="Genomic_DNA"/>
</dbReference>